<evidence type="ECO:0000259" key="6">
    <source>
        <dbReference type="PROSITE" id="PS51782"/>
    </source>
</evidence>
<evidence type="ECO:0000256" key="3">
    <source>
        <dbReference type="ARBA" id="ARBA00022801"/>
    </source>
</evidence>
<evidence type="ECO:0000313" key="8">
    <source>
        <dbReference type="Proteomes" id="UP000239366"/>
    </source>
</evidence>
<dbReference type="CDD" id="cd00118">
    <property type="entry name" value="LysM"/>
    <property type="match status" value="1"/>
</dbReference>
<dbReference type="SMART" id="SM00047">
    <property type="entry name" value="LYZ2"/>
    <property type="match status" value="1"/>
</dbReference>
<dbReference type="InterPro" id="IPR036779">
    <property type="entry name" value="LysM_dom_sf"/>
</dbReference>
<dbReference type="SMART" id="SM00257">
    <property type="entry name" value="LysM"/>
    <property type="match status" value="1"/>
</dbReference>
<evidence type="ECO:0000256" key="5">
    <source>
        <dbReference type="SAM" id="MobiDB-lite"/>
    </source>
</evidence>
<dbReference type="Gene3D" id="3.10.350.10">
    <property type="entry name" value="LysM domain"/>
    <property type="match status" value="1"/>
</dbReference>
<name>A0A2S7TB36_9FLAO</name>
<dbReference type="Pfam" id="PF01832">
    <property type="entry name" value="Glucosaminidase"/>
    <property type="match status" value="1"/>
</dbReference>
<evidence type="ECO:0000313" key="7">
    <source>
        <dbReference type="EMBL" id="PQJ16686.1"/>
    </source>
</evidence>
<dbReference type="Gene3D" id="1.10.530.10">
    <property type="match status" value="1"/>
</dbReference>
<protein>
    <recommendedName>
        <fullName evidence="4">Peptidoglycan hydrolase</fullName>
    </recommendedName>
</protein>
<dbReference type="GO" id="GO:0042742">
    <property type="term" value="P:defense response to bacterium"/>
    <property type="evidence" value="ECO:0007669"/>
    <property type="project" value="UniProtKB-KW"/>
</dbReference>
<keyword evidence="1" id="KW-0929">Antimicrobial</keyword>
<dbReference type="RefSeq" id="WP_105002353.1">
    <property type="nucleotide sequence ID" value="NZ_MQVX01000001.1"/>
</dbReference>
<keyword evidence="3" id="KW-0378">Hydrolase</keyword>
<dbReference type="InterPro" id="IPR018392">
    <property type="entry name" value="LysM"/>
</dbReference>
<keyword evidence="2" id="KW-0081">Bacteriolytic enzyme</keyword>
<feature type="region of interest" description="Disordered" evidence="5">
    <location>
        <begin position="27"/>
        <end position="52"/>
    </location>
</feature>
<feature type="domain" description="LysM" evidence="6">
    <location>
        <begin position="240"/>
        <end position="283"/>
    </location>
</feature>
<dbReference type="PANTHER" id="PTHR33308:SF9">
    <property type="entry name" value="PEPTIDOGLYCAN HYDROLASE FLGJ"/>
    <property type="match status" value="1"/>
</dbReference>
<dbReference type="EMBL" id="MQVX01000001">
    <property type="protein sequence ID" value="PQJ16686.1"/>
    <property type="molecule type" value="Genomic_DNA"/>
</dbReference>
<proteinExistence type="predicted"/>
<dbReference type="PANTHER" id="PTHR33308">
    <property type="entry name" value="PEPTIDOGLYCAN HYDROLASE FLGJ"/>
    <property type="match status" value="1"/>
</dbReference>
<dbReference type="Proteomes" id="UP000239366">
    <property type="component" value="Unassembled WGS sequence"/>
</dbReference>
<dbReference type="AlphaFoldDB" id="A0A2S7TB36"/>
<evidence type="ECO:0000256" key="4">
    <source>
        <dbReference type="ARBA" id="ARBA00032108"/>
    </source>
</evidence>
<dbReference type="OrthoDB" id="977752at2"/>
<dbReference type="InterPro" id="IPR002901">
    <property type="entry name" value="MGlyc_endo_b_GlcNAc-like_dom"/>
</dbReference>
<dbReference type="Pfam" id="PF01476">
    <property type="entry name" value="LysM"/>
    <property type="match status" value="1"/>
</dbReference>
<evidence type="ECO:0000256" key="1">
    <source>
        <dbReference type="ARBA" id="ARBA00022529"/>
    </source>
</evidence>
<reference evidence="8" key="1">
    <citation type="submission" date="2016-11" db="EMBL/GenBank/DDBJ databases">
        <title>Trade-off between light-utilization and light-protection in marine flavobacteria.</title>
        <authorList>
            <person name="Kumagai Y."/>
            <person name="Yoshizawa S."/>
            <person name="Kogure K."/>
        </authorList>
    </citation>
    <scope>NUCLEOTIDE SEQUENCE [LARGE SCALE GENOMIC DNA]</scope>
    <source>
        <strain evidence="8">SG-18</strain>
    </source>
</reference>
<dbReference type="SUPFAM" id="SSF54106">
    <property type="entry name" value="LysM domain"/>
    <property type="match status" value="1"/>
</dbReference>
<dbReference type="InterPro" id="IPR051056">
    <property type="entry name" value="Glycosyl_Hydrolase_73"/>
</dbReference>
<organism evidence="7 8">
    <name type="scientific">Aureicoccus marinus</name>
    <dbReference type="NCBI Taxonomy" id="754435"/>
    <lineage>
        <taxon>Bacteria</taxon>
        <taxon>Pseudomonadati</taxon>
        <taxon>Bacteroidota</taxon>
        <taxon>Flavobacteriia</taxon>
        <taxon>Flavobacteriales</taxon>
        <taxon>Flavobacteriaceae</taxon>
        <taxon>Aureicoccus</taxon>
    </lineage>
</organism>
<sequence length="288" mass="33070">MAKNSRSLRITALFALLIVSACGTKKRTYSDRKERPTEEVRVPNNPTPVPQGGVVVDKTELYPMPEDPGRFIRFTINSVEDYISTFSDIAQQEMKAYGIPASITLAQGILESGAGRGELTQKTNNHFGIKCHQNWTGAVAYHDDDEEGECFRRYNHPMYSFRDHSVFLSSRARYRSLFDLKRTDYHAWARGLRQAGYATDPRYPQKLTSLIERYKLYRYDNEVIRQGMKVKRDPIPTEIVTYEVKAGDTLYGISKKFFVSVKELMSFNGLKSTLIEPGQQLKIRKESR</sequence>
<evidence type="ECO:0000256" key="2">
    <source>
        <dbReference type="ARBA" id="ARBA00022638"/>
    </source>
</evidence>
<feature type="compositionally biased region" description="Basic and acidic residues" evidence="5">
    <location>
        <begin position="28"/>
        <end position="41"/>
    </location>
</feature>
<dbReference type="GO" id="GO:0031640">
    <property type="term" value="P:killing of cells of another organism"/>
    <property type="evidence" value="ECO:0007669"/>
    <property type="project" value="UniProtKB-KW"/>
</dbReference>
<comment type="caution">
    <text evidence="7">The sequence shown here is derived from an EMBL/GenBank/DDBJ whole genome shotgun (WGS) entry which is preliminary data.</text>
</comment>
<keyword evidence="8" id="KW-1185">Reference proteome</keyword>
<dbReference type="GO" id="GO:0004040">
    <property type="term" value="F:amidase activity"/>
    <property type="evidence" value="ECO:0007669"/>
    <property type="project" value="InterPro"/>
</dbReference>
<dbReference type="PROSITE" id="PS51257">
    <property type="entry name" value="PROKAR_LIPOPROTEIN"/>
    <property type="match status" value="1"/>
</dbReference>
<gene>
    <name evidence="7" type="ORF">BST99_14020</name>
</gene>
<dbReference type="PROSITE" id="PS51782">
    <property type="entry name" value="LYSM"/>
    <property type="match status" value="1"/>
</dbReference>
<accession>A0A2S7TB36</accession>